<dbReference type="InterPro" id="IPR005719">
    <property type="entry name" value="Dihydroorotate_DH_2"/>
</dbReference>
<gene>
    <name evidence="16" type="ORF">DBW71_00520</name>
</gene>
<evidence type="ECO:0000256" key="6">
    <source>
        <dbReference type="ARBA" id="ARBA00012791"/>
    </source>
</evidence>
<evidence type="ECO:0000256" key="14">
    <source>
        <dbReference type="NCBIfam" id="TIGR01036"/>
    </source>
</evidence>
<dbReference type="GO" id="GO:0005737">
    <property type="term" value="C:cytoplasm"/>
    <property type="evidence" value="ECO:0007669"/>
    <property type="project" value="InterPro"/>
</dbReference>
<dbReference type="CDD" id="cd04738">
    <property type="entry name" value="DHOD_2_like"/>
    <property type="match status" value="1"/>
</dbReference>
<evidence type="ECO:0000256" key="4">
    <source>
        <dbReference type="ARBA" id="ARBA00005161"/>
    </source>
</evidence>
<evidence type="ECO:0000256" key="13">
    <source>
        <dbReference type="ARBA" id="ARBA00048639"/>
    </source>
</evidence>
<comment type="subcellular location">
    <subcellularLocation>
        <location evidence="3">Membrane</location>
    </subcellularLocation>
</comment>
<dbReference type="InterPro" id="IPR001295">
    <property type="entry name" value="Dihydroorotate_DH_CS"/>
</dbReference>
<evidence type="ECO:0000256" key="7">
    <source>
        <dbReference type="ARBA" id="ARBA00018366"/>
    </source>
</evidence>
<evidence type="ECO:0000313" key="16">
    <source>
        <dbReference type="EMBL" id="RCL74663.1"/>
    </source>
</evidence>
<accession>A0A368DTQ5</accession>
<keyword evidence="8" id="KW-0285">Flavoprotein</keyword>
<dbReference type="GO" id="GO:0106430">
    <property type="term" value="F:dihydroorotate dehydrogenase (quinone) activity"/>
    <property type="evidence" value="ECO:0007669"/>
    <property type="project" value="UniProtKB-EC"/>
</dbReference>
<proteinExistence type="inferred from homology"/>
<dbReference type="EMBL" id="QOQD01000001">
    <property type="protein sequence ID" value="RCL74663.1"/>
    <property type="molecule type" value="Genomic_DNA"/>
</dbReference>
<dbReference type="AlphaFoldDB" id="A0A368DTQ5"/>
<dbReference type="NCBIfam" id="TIGR01036">
    <property type="entry name" value="pyrD_sub2"/>
    <property type="match status" value="1"/>
</dbReference>
<comment type="similarity">
    <text evidence="5">Belongs to the dihydroorotate dehydrogenase family. Type 2 subfamily.</text>
</comment>
<evidence type="ECO:0000256" key="1">
    <source>
        <dbReference type="ARBA" id="ARBA00001917"/>
    </source>
</evidence>
<dbReference type="InterPro" id="IPR012135">
    <property type="entry name" value="Dihydroorotate_DH_1_2"/>
</dbReference>
<comment type="caution">
    <text evidence="16">The sequence shown here is derived from an EMBL/GenBank/DDBJ whole genome shotgun (WGS) entry which is preliminary data.</text>
</comment>
<organism evidence="16 17">
    <name type="scientific">PS1 clade bacterium</name>
    <dbReference type="NCBI Taxonomy" id="2175152"/>
    <lineage>
        <taxon>Bacteria</taxon>
        <taxon>Pseudomonadati</taxon>
        <taxon>Pseudomonadota</taxon>
        <taxon>Alphaproteobacteria</taxon>
        <taxon>PS1 clade</taxon>
    </lineage>
</organism>
<keyword evidence="12" id="KW-0472">Membrane</keyword>
<keyword evidence="10" id="KW-0665">Pyrimidine biosynthesis</keyword>
<evidence type="ECO:0000256" key="3">
    <source>
        <dbReference type="ARBA" id="ARBA00004370"/>
    </source>
</evidence>
<dbReference type="NCBIfam" id="NF003652">
    <property type="entry name" value="PRK05286.2-5"/>
    <property type="match status" value="1"/>
</dbReference>
<evidence type="ECO:0000256" key="10">
    <source>
        <dbReference type="ARBA" id="ARBA00022975"/>
    </source>
</evidence>
<dbReference type="Proteomes" id="UP000253570">
    <property type="component" value="Unassembled WGS sequence"/>
</dbReference>
<dbReference type="InterPro" id="IPR013785">
    <property type="entry name" value="Aldolase_TIM"/>
</dbReference>
<feature type="domain" description="Dihydroorotate dehydrogenase catalytic" evidence="15">
    <location>
        <begin position="42"/>
        <end position="330"/>
    </location>
</feature>
<protein>
    <recommendedName>
        <fullName evidence="7 14">Dihydroorotate dehydrogenase (quinone)</fullName>
        <ecNumber evidence="6 14">1.3.5.2</ecNumber>
    </recommendedName>
</protein>
<dbReference type="GO" id="GO:0044205">
    <property type="term" value="P:'de novo' UMP biosynthetic process"/>
    <property type="evidence" value="ECO:0007669"/>
    <property type="project" value="UniProtKB-UniPathway"/>
</dbReference>
<comment type="cofactor">
    <cofactor evidence="1">
        <name>FMN</name>
        <dbReference type="ChEBI" id="CHEBI:58210"/>
    </cofactor>
</comment>
<dbReference type="Gene3D" id="3.20.20.70">
    <property type="entry name" value="Aldolase class I"/>
    <property type="match status" value="1"/>
</dbReference>
<dbReference type="EC" id="1.3.5.2" evidence="6 14"/>
<dbReference type="PIRSF" id="PIRSF000164">
    <property type="entry name" value="DHO_oxidase"/>
    <property type="match status" value="1"/>
</dbReference>
<dbReference type="InterPro" id="IPR050074">
    <property type="entry name" value="DHO_dehydrogenase"/>
</dbReference>
<dbReference type="PROSITE" id="PS00911">
    <property type="entry name" value="DHODEHASE_1"/>
    <property type="match status" value="1"/>
</dbReference>
<evidence type="ECO:0000256" key="2">
    <source>
        <dbReference type="ARBA" id="ARBA00003125"/>
    </source>
</evidence>
<keyword evidence="11 16" id="KW-0560">Oxidoreductase</keyword>
<name>A0A368DTQ5_9PROT</name>
<dbReference type="PANTHER" id="PTHR48109:SF4">
    <property type="entry name" value="DIHYDROOROTATE DEHYDROGENASE (QUINONE), MITOCHONDRIAL"/>
    <property type="match status" value="1"/>
</dbReference>
<dbReference type="GO" id="GO:0006207">
    <property type="term" value="P:'de novo' pyrimidine nucleobase biosynthetic process"/>
    <property type="evidence" value="ECO:0007669"/>
    <property type="project" value="UniProtKB-UniRule"/>
</dbReference>
<evidence type="ECO:0000259" key="15">
    <source>
        <dbReference type="Pfam" id="PF01180"/>
    </source>
</evidence>
<evidence type="ECO:0000256" key="5">
    <source>
        <dbReference type="ARBA" id="ARBA00005359"/>
    </source>
</evidence>
<keyword evidence="9" id="KW-0288">FMN</keyword>
<reference evidence="16 17" key="1">
    <citation type="journal article" date="2018" name="Microbiome">
        <title>Fine metagenomic profile of the Mediterranean stratified and mixed water columns revealed by assembly and recruitment.</title>
        <authorList>
            <person name="Haro-Moreno J.M."/>
            <person name="Lopez-Perez M."/>
            <person name="De La Torre J.R."/>
            <person name="Picazo A."/>
            <person name="Camacho A."/>
            <person name="Rodriguez-Valera F."/>
        </authorList>
    </citation>
    <scope>NUCLEOTIDE SEQUENCE [LARGE SCALE GENOMIC DNA]</scope>
    <source>
        <strain evidence="16">MED-G57</strain>
    </source>
</reference>
<evidence type="ECO:0000256" key="11">
    <source>
        <dbReference type="ARBA" id="ARBA00023002"/>
    </source>
</evidence>
<dbReference type="UniPathway" id="UPA00070">
    <property type="reaction ID" value="UER00946"/>
</dbReference>
<dbReference type="PANTHER" id="PTHR48109">
    <property type="entry name" value="DIHYDROOROTATE DEHYDROGENASE (QUINONE), MITOCHONDRIAL-RELATED"/>
    <property type="match status" value="1"/>
</dbReference>
<dbReference type="GO" id="GO:0016020">
    <property type="term" value="C:membrane"/>
    <property type="evidence" value="ECO:0007669"/>
    <property type="project" value="UniProtKB-SubCell"/>
</dbReference>
<dbReference type="SUPFAM" id="SSF51395">
    <property type="entry name" value="FMN-linked oxidoreductases"/>
    <property type="match status" value="1"/>
</dbReference>
<dbReference type="NCBIfam" id="NF003645">
    <property type="entry name" value="PRK05286.1-2"/>
    <property type="match status" value="1"/>
</dbReference>
<evidence type="ECO:0000313" key="17">
    <source>
        <dbReference type="Proteomes" id="UP000253570"/>
    </source>
</evidence>
<evidence type="ECO:0000256" key="9">
    <source>
        <dbReference type="ARBA" id="ARBA00022643"/>
    </source>
</evidence>
<evidence type="ECO:0000256" key="8">
    <source>
        <dbReference type="ARBA" id="ARBA00022630"/>
    </source>
</evidence>
<comment type="catalytic activity">
    <reaction evidence="13">
        <text>(S)-dihydroorotate + a quinone = orotate + a quinol</text>
        <dbReference type="Rhea" id="RHEA:30187"/>
        <dbReference type="ChEBI" id="CHEBI:24646"/>
        <dbReference type="ChEBI" id="CHEBI:30839"/>
        <dbReference type="ChEBI" id="CHEBI:30864"/>
        <dbReference type="ChEBI" id="CHEBI:132124"/>
        <dbReference type="EC" id="1.3.5.2"/>
    </reaction>
</comment>
<dbReference type="Pfam" id="PF01180">
    <property type="entry name" value="DHO_dh"/>
    <property type="match status" value="1"/>
</dbReference>
<sequence length="347" mass="38600">MSFYKKIRNIAFLAEPEKAHKLALSALKLGIYPPSQYDSKLLEQEIFDIKFKNPIGLAAGFDKNGEVPNEILESGFGFTEIGTVTPKRQVGNKQPRVFRLEEDLAIINRLGFNNDGMETVYSRLSKIKKKGIIGINIGANWDSKDKINDYVKGIHKFYEIADYLTINISSPNTPGLRDLQTGNNINELLKSISHSKKEKINTPIFIKLAPQLTKKELTYVVNKSIENNIDGLILTNTTTERNNLKNLRYKDENGGLSGQPLMTPSTKTLKDAYIISEGKIPLIGVGGISTADDIIKKIKCGASLIQLYTSLVYQGPNLVSDLKKDLTEKLKKEGVQSIDQLIGLEAK</sequence>
<evidence type="ECO:0000256" key="12">
    <source>
        <dbReference type="ARBA" id="ARBA00023136"/>
    </source>
</evidence>
<comment type="function">
    <text evidence="2">Catalyzes the conversion of dihydroorotate to orotate with quinone as electron acceptor.</text>
</comment>
<dbReference type="InterPro" id="IPR005720">
    <property type="entry name" value="Dihydroorotate_DH_cat"/>
</dbReference>
<comment type="pathway">
    <text evidence="4">Pyrimidine metabolism; UMP biosynthesis via de novo pathway; orotate from (S)-dihydroorotate (quinone route): step 1/1.</text>
</comment>